<keyword evidence="3" id="KW-1185">Reference proteome</keyword>
<evidence type="ECO:0000313" key="3">
    <source>
        <dbReference type="Proteomes" id="UP000187455"/>
    </source>
</evidence>
<feature type="transmembrane region" description="Helical" evidence="1">
    <location>
        <begin position="20"/>
        <end position="40"/>
    </location>
</feature>
<proteinExistence type="predicted"/>
<evidence type="ECO:0000256" key="1">
    <source>
        <dbReference type="SAM" id="Phobius"/>
    </source>
</evidence>
<dbReference type="EMBL" id="LSSL01002603">
    <property type="protein sequence ID" value="OLY81293.1"/>
    <property type="molecule type" value="Genomic_DNA"/>
</dbReference>
<comment type="caution">
    <text evidence="2">The sequence shown here is derived from an EMBL/GenBank/DDBJ whole genome shotgun (WGS) entry which is preliminary data.</text>
</comment>
<keyword evidence="1" id="KW-0812">Transmembrane</keyword>
<sequence length="87" mass="9728">MSLQKNHESTYYSDFDDDFGLWALDFLGLGWAYGLVFWALNWFGHRLLDCSAVAVIVFQLSVPSSGGDCFTNSFNVSSIAAFGWWTG</sequence>
<protein>
    <submittedName>
        <fullName evidence="2">Uncharacterized protein</fullName>
    </submittedName>
</protein>
<keyword evidence="1" id="KW-1133">Transmembrane helix</keyword>
<dbReference type="AlphaFoldDB" id="A0A1R0GWM8"/>
<organism evidence="2 3">
    <name type="scientific">Smittium mucronatum</name>
    <dbReference type="NCBI Taxonomy" id="133383"/>
    <lineage>
        <taxon>Eukaryota</taxon>
        <taxon>Fungi</taxon>
        <taxon>Fungi incertae sedis</taxon>
        <taxon>Zoopagomycota</taxon>
        <taxon>Kickxellomycotina</taxon>
        <taxon>Harpellomycetes</taxon>
        <taxon>Harpellales</taxon>
        <taxon>Legeriomycetaceae</taxon>
        <taxon>Smittium</taxon>
    </lineage>
</organism>
<keyword evidence="1" id="KW-0472">Membrane</keyword>
<gene>
    <name evidence="2" type="ORF">AYI68_g4602</name>
</gene>
<evidence type="ECO:0000313" key="2">
    <source>
        <dbReference type="EMBL" id="OLY81293.1"/>
    </source>
</evidence>
<dbReference type="Proteomes" id="UP000187455">
    <property type="component" value="Unassembled WGS sequence"/>
</dbReference>
<name>A0A1R0GWM8_9FUNG</name>
<reference evidence="2 3" key="1">
    <citation type="journal article" date="2016" name="Mol. Biol. Evol.">
        <title>Genome-Wide Survey of Gut Fungi (Harpellales) Reveals the First Horizontally Transferred Ubiquitin Gene from a Mosquito Host.</title>
        <authorList>
            <person name="Wang Y."/>
            <person name="White M.M."/>
            <person name="Kvist S."/>
            <person name="Moncalvo J.M."/>
        </authorList>
    </citation>
    <scope>NUCLEOTIDE SEQUENCE [LARGE SCALE GENOMIC DNA]</scope>
    <source>
        <strain evidence="2 3">ALG-7-W6</strain>
    </source>
</reference>
<accession>A0A1R0GWM8</accession>